<dbReference type="InterPro" id="IPR003838">
    <property type="entry name" value="ABC3_permease_C"/>
</dbReference>
<sequence>MIPRFSLRPRWRKLIADLWENKTRTLLVVISIAIGVFAVGTISGAYVIIAHDMSASFAASNPANIELRVTDIDEGLVKAVRRLDGVQEAEGRRTVNVRVKAGPDEWKQLEVVAIPNYENSVINQLLPQLGSSIPGEKQTILEKQAMLSLGVQVGDVLDIELADGTRRTLEVTGTAMDRTAGYDRFMGRMSAYVDEETLDWLRQPQTYNQLLVTVSAADADDMDAIDAVAERVTDQIEKAGGIVVRTELAERHTHPLGSIVTALLGVLLVLGILVVFLSGSLISNTLSALLFQQLRQIGVMKLVGGRSSQINLQYILLILVFGILALALAIPTGSWAALALSNLAAEILNVQLGSYSIIPLAVVFQIIVGLGIPVLSGLQPVMRGSRISVQKALQAGAIEDATEKKNWFDRWLESLRGFSRPLLLSLRNTFRRKGRLILTLFNLTLGGAIFIAVFNVQIALNQKVEQTTKYFMADVNLDFERSYRLDQVTTLAATVPGVERVEGWMITGGEVVRDTGSNANVTIFGIPPQSDLIVPNMMQGRWVVPGDENAITVNEEFLTRFPGIQPGDRLRLKINGKEKDWVVVGIFQYAGLDELFAYVNYDYLSRLMVMPNQATSFRVVSTQHDTDFQVALSRRLDTVFREQGYKVSEVKAGKATQDSIIEYIDILVTFLLIMALLTAVVGSIGLAGTLSMNVMDRTREIGVLRAIGGYNRFVMKLVIIEGLLISLISYSLGVVLSFPITRMLSDIVSLAIFDSPAEFAFTLQGFLIWLVLVILLAVLASVAPARSASRMTIREVLAYE</sequence>
<comment type="caution">
    <text evidence="10">The sequence shown here is derived from an EMBL/GenBank/DDBJ whole genome shotgun (WGS) entry which is preliminary data.</text>
</comment>
<evidence type="ECO:0000256" key="6">
    <source>
        <dbReference type="ARBA" id="ARBA00038076"/>
    </source>
</evidence>
<keyword evidence="2" id="KW-1003">Cell membrane</keyword>
<evidence type="ECO:0000259" key="9">
    <source>
        <dbReference type="Pfam" id="PF12704"/>
    </source>
</evidence>
<evidence type="ECO:0000313" key="11">
    <source>
        <dbReference type="Proteomes" id="UP000050417"/>
    </source>
</evidence>
<name>A0A0P6WN54_9CHLR</name>
<evidence type="ECO:0000313" key="10">
    <source>
        <dbReference type="EMBL" id="KPL71451.1"/>
    </source>
</evidence>
<feature type="domain" description="ABC3 transporter permease C-terminal" evidence="8">
    <location>
        <begin position="269"/>
        <end position="388"/>
    </location>
</feature>
<dbReference type="RefSeq" id="WP_075064313.1">
    <property type="nucleotide sequence ID" value="NZ_LGCL01000041.1"/>
</dbReference>
<evidence type="ECO:0000256" key="2">
    <source>
        <dbReference type="ARBA" id="ARBA00022475"/>
    </source>
</evidence>
<dbReference type="GO" id="GO:0005886">
    <property type="term" value="C:plasma membrane"/>
    <property type="evidence" value="ECO:0007669"/>
    <property type="project" value="UniProtKB-SubCell"/>
</dbReference>
<feature type="transmembrane region" description="Helical" evidence="7">
    <location>
        <begin position="666"/>
        <end position="692"/>
    </location>
</feature>
<feature type="transmembrane region" description="Helical" evidence="7">
    <location>
        <begin position="262"/>
        <end position="291"/>
    </location>
</feature>
<dbReference type="PANTHER" id="PTHR30572">
    <property type="entry name" value="MEMBRANE COMPONENT OF TRANSPORTER-RELATED"/>
    <property type="match status" value="1"/>
</dbReference>
<evidence type="ECO:0000256" key="5">
    <source>
        <dbReference type="ARBA" id="ARBA00023136"/>
    </source>
</evidence>
<keyword evidence="5 7" id="KW-0472">Membrane</keyword>
<evidence type="ECO:0000256" key="4">
    <source>
        <dbReference type="ARBA" id="ARBA00022989"/>
    </source>
</evidence>
<feature type="transmembrane region" description="Helical" evidence="7">
    <location>
        <begin position="760"/>
        <end position="783"/>
    </location>
</feature>
<evidence type="ECO:0000256" key="3">
    <source>
        <dbReference type="ARBA" id="ARBA00022692"/>
    </source>
</evidence>
<feature type="transmembrane region" description="Helical" evidence="7">
    <location>
        <begin position="357"/>
        <end position="378"/>
    </location>
</feature>
<dbReference type="PANTHER" id="PTHR30572:SF4">
    <property type="entry name" value="ABC TRANSPORTER PERMEASE YTRF"/>
    <property type="match status" value="1"/>
</dbReference>
<protein>
    <recommendedName>
        <fullName evidence="12">ABC3 transporter permease protein domain-containing protein</fullName>
    </recommendedName>
</protein>
<organism evidence="10 11">
    <name type="scientific">Ornatilinea apprima</name>
    <dbReference type="NCBI Taxonomy" id="1134406"/>
    <lineage>
        <taxon>Bacteria</taxon>
        <taxon>Bacillati</taxon>
        <taxon>Chloroflexota</taxon>
        <taxon>Anaerolineae</taxon>
        <taxon>Anaerolineales</taxon>
        <taxon>Anaerolineaceae</taxon>
        <taxon>Ornatilinea</taxon>
    </lineage>
</organism>
<feature type="transmembrane region" description="Helical" evidence="7">
    <location>
        <begin position="436"/>
        <end position="460"/>
    </location>
</feature>
<dbReference type="OrthoDB" id="9780560at2"/>
<feature type="domain" description="MacB-like periplasmic core" evidence="9">
    <location>
        <begin position="437"/>
        <end position="612"/>
    </location>
</feature>
<dbReference type="Pfam" id="PF02687">
    <property type="entry name" value="FtsX"/>
    <property type="match status" value="2"/>
</dbReference>
<feature type="transmembrane region" description="Helical" evidence="7">
    <location>
        <begin position="312"/>
        <end position="337"/>
    </location>
</feature>
<dbReference type="AlphaFoldDB" id="A0A0P6WN54"/>
<feature type="domain" description="ABC3 transporter permease C-terminal" evidence="8">
    <location>
        <begin position="673"/>
        <end position="792"/>
    </location>
</feature>
<comment type="subcellular location">
    <subcellularLocation>
        <location evidence="1">Cell membrane</location>
        <topology evidence="1">Multi-pass membrane protein</topology>
    </subcellularLocation>
</comment>
<comment type="similarity">
    <text evidence="6">Belongs to the ABC-4 integral membrane protein family.</text>
</comment>
<dbReference type="PATRIC" id="fig|1134406.4.peg.534"/>
<dbReference type="STRING" id="1134406.ADN00_17350"/>
<keyword evidence="4 7" id="KW-1133">Transmembrane helix</keyword>
<dbReference type="Proteomes" id="UP000050417">
    <property type="component" value="Unassembled WGS sequence"/>
</dbReference>
<evidence type="ECO:0008006" key="12">
    <source>
        <dbReference type="Google" id="ProtNLM"/>
    </source>
</evidence>
<gene>
    <name evidence="10" type="ORF">ADN00_17350</name>
</gene>
<reference evidence="10 11" key="1">
    <citation type="submission" date="2015-07" db="EMBL/GenBank/DDBJ databases">
        <title>Genome sequence of Ornatilinea apprima DSM 23815.</title>
        <authorList>
            <person name="Hemp J."/>
            <person name="Ward L.M."/>
            <person name="Pace L.A."/>
            <person name="Fischer W.W."/>
        </authorList>
    </citation>
    <scope>NUCLEOTIDE SEQUENCE [LARGE SCALE GENOMIC DNA]</scope>
    <source>
        <strain evidence="10 11">P3M-1</strain>
    </source>
</reference>
<keyword evidence="11" id="KW-1185">Reference proteome</keyword>
<evidence type="ECO:0000256" key="1">
    <source>
        <dbReference type="ARBA" id="ARBA00004651"/>
    </source>
</evidence>
<keyword evidence="3 7" id="KW-0812">Transmembrane</keyword>
<proteinExistence type="inferred from homology"/>
<feature type="domain" description="MacB-like periplasmic core" evidence="9">
    <location>
        <begin position="25"/>
        <end position="229"/>
    </location>
</feature>
<accession>A0A0P6WN54</accession>
<dbReference type="Pfam" id="PF12704">
    <property type="entry name" value="MacB_PCD"/>
    <property type="match status" value="2"/>
</dbReference>
<dbReference type="GO" id="GO:0022857">
    <property type="term" value="F:transmembrane transporter activity"/>
    <property type="evidence" value="ECO:0007669"/>
    <property type="project" value="TreeGrafter"/>
</dbReference>
<evidence type="ECO:0000256" key="7">
    <source>
        <dbReference type="SAM" id="Phobius"/>
    </source>
</evidence>
<feature type="transmembrane region" description="Helical" evidence="7">
    <location>
        <begin position="26"/>
        <end position="49"/>
    </location>
</feature>
<dbReference type="InterPro" id="IPR025857">
    <property type="entry name" value="MacB_PCD"/>
</dbReference>
<dbReference type="EMBL" id="LGCL01000041">
    <property type="protein sequence ID" value="KPL71451.1"/>
    <property type="molecule type" value="Genomic_DNA"/>
</dbReference>
<dbReference type="InterPro" id="IPR050250">
    <property type="entry name" value="Macrolide_Exporter_MacB"/>
</dbReference>
<feature type="transmembrane region" description="Helical" evidence="7">
    <location>
        <begin position="713"/>
        <end position="740"/>
    </location>
</feature>
<evidence type="ECO:0000259" key="8">
    <source>
        <dbReference type="Pfam" id="PF02687"/>
    </source>
</evidence>